<organism evidence="6 7">
    <name type="scientific">Cyberlindnera fabianii</name>
    <name type="common">Yeast</name>
    <name type="synonym">Hansenula fabianii</name>
    <dbReference type="NCBI Taxonomy" id="36022"/>
    <lineage>
        <taxon>Eukaryota</taxon>
        <taxon>Fungi</taxon>
        <taxon>Dikarya</taxon>
        <taxon>Ascomycota</taxon>
        <taxon>Saccharomycotina</taxon>
        <taxon>Saccharomycetes</taxon>
        <taxon>Phaffomycetales</taxon>
        <taxon>Phaffomycetaceae</taxon>
        <taxon>Cyberlindnera</taxon>
    </lineage>
</organism>
<dbReference type="AlphaFoldDB" id="A0A1V2L9G8"/>
<dbReference type="Pfam" id="PF06644">
    <property type="entry name" value="ATP11"/>
    <property type="match status" value="1"/>
</dbReference>
<keyword evidence="3" id="KW-0809">Transit peptide</keyword>
<dbReference type="Proteomes" id="UP000189513">
    <property type="component" value="Unassembled WGS sequence"/>
</dbReference>
<dbReference type="STRING" id="36022.A0A1V2L9G8"/>
<protein>
    <submittedName>
        <fullName evidence="6">Protein ATP11, mitochondrial</fullName>
    </submittedName>
</protein>
<name>A0A1V2L9G8_CYBFA</name>
<comment type="subcellular location">
    <subcellularLocation>
        <location evidence="1">Mitochondrion</location>
    </subcellularLocation>
</comment>
<evidence type="ECO:0000313" key="7">
    <source>
        <dbReference type="Proteomes" id="UP000189513"/>
    </source>
</evidence>
<gene>
    <name evidence="6" type="ORF">BON22_2413</name>
</gene>
<sequence length="306" mass="35316">MLRTSKLSLLRSLPGFRQTRGAVCTNIRYIQRSSKEDVVEKYRSKLEQKAKEVGARDIGELKEKLKDTIEEKRKEFAKIDPLRELEEHERKQAELAKQKKATQHKLRDPRSPEIPEAPYKTMNSFVAVDKMKDLTAQEIEFIWRARFQNKDDTLLSIIPTDVFAKLYKNARENPAFVLPLPREGDGMDMHYVQWAFVGPNTVHCMFTTLMEYKVHKEYARPHTTLSFHTELQQDKGVVLMNGTVEKDAAVTVPESQLLLLNVQRFYGAMADTPVAKRRLQLLKDFTAGSSDFTVDKLIEEAQSLEN</sequence>
<feature type="region of interest" description="Disordered" evidence="5">
    <location>
        <begin position="88"/>
        <end position="117"/>
    </location>
</feature>
<keyword evidence="7" id="KW-1185">Reference proteome</keyword>
<dbReference type="GO" id="GO:0033615">
    <property type="term" value="P:mitochondrial proton-transporting ATP synthase complex assembly"/>
    <property type="evidence" value="ECO:0007669"/>
    <property type="project" value="TreeGrafter"/>
</dbReference>
<evidence type="ECO:0000313" key="6">
    <source>
        <dbReference type="EMBL" id="ONH67681.1"/>
    </source>
</evidence>
<evidence type="ECO:0000256" key="2">
    <source>
        <dbReference type="ARBA" id="ARBA00009116"/>
    </source>
</evidence>
<dbReference type="GO" id="GO:0005739">
    <property type="term" value="C:mitochondrion"/>
    <property type="evidence" value="ECO:0007669"/>
    <property type="project" value="UniProtKB-SubCell"/>
</dbReference>
<comment type="caution">
    <text evidence="6">The sequence shown here is derived from an EMBL/GenBank/DDBJ whole genome shotgun (WGS) entry which is preliminary data.</text>
</comment>
<evidence type="ECO:0000256" key="1">
    <source>
        <dbReference type="ARBA" id="ARBA00004173"/>
    </source>
</evidence>
<comment type="similarity">
    <text evidence="2">Belongs to the ATP11 family.</text>
</comment>
<evidence type="ECO:0000256" key="3">
    <source>
        <dbReference type="ARBA" id="ARBA00022946"/>
    </source>
</evidence>
<feature type="compositionally biased region" description="Basic and acidic residues" evidence="5">
    <location>
        <begin position="88"/>
        <end position="97"/>
    </location>
</feature>
<dbReference type="PANTHER" id="PTHR13126:SF0">
    <property type="entry name" value="ATP SYNTHASE MITOCHONDRIAL F1 COMPLEX ASSEMBLY FACTOR 1"/>
    <property type="match status" value="1"/>
</dbReference>
<reference evidence="7" key="1">
    <citation type="journal article" date="2017" name="Genome Announc.">
        <title>Genome sequences of Cyberlindnera fabianii 65, Pichia kudriavzevii 129, and Saccharomyces cerevisiae 131 isolated from fermented masau fruits in Zimbabwe.</title>
        <authorList>
            <person name="van Rijswijck I.M.H."/>
            <person name="Derks M.F.L."/>
            <person name="Abee T."/>
            <person name="de Ridder D."/>
            <person name="Smid E.J."/>
        </authorList>
    </citation>
    <scope>NUCLEOTIDE SEQUENCE [LARGE SCALE GENOMIC DNA]</scope>
    <source>
        <strain evidence="7">65</strain>
    </source>
</reference>
<evidence type="ECO:0000256" key="5">
    <source>
        <dbReference type="SAM" id="MobiDB-lite"/>
    </source>
</evidence>
<keyword evidence="4" id="KW-0496">Mitochondrion</keyword>
<proteinExistence type="inferred from homology"/>
<dbReference type="OMA" id="FLQWGFH"/>
<dbReference type="InterPro" id="IPR010591">
    <property type="entry name" value="ATP11"/>
</dbReference>
<dbReference type="VEuPathDB" id="FungiDB:BON22_2413"/>
<evidence type="ECO:0000256" key="4">
    <source>
        <dbReference type="ARBA" id="ARBA00023128"/>
    </source>
</evidence>
<dbReference type="PANTHER" id="PTHR13126">
    <property type="entry name" value="CHAPERONE ATP11"/>
    <property type="match status" value="1"/>
</dbReference>
<accession>A0A1V2L9G8</accession>
<dbReference type="EMBL" id="MPUK01000004">
    <property type="protein sequence ID" value="ONH67681.1"/>
    <property type="molecule type" value="Genomic_DNA"/>
</dbReference>